<proteinExistence type="predicted"/>
<dbReference type="EMBL" id="JAHDYR010000009">
    <property type="protein sequence ID" value="KAG9395623.1"/>
    <property type="molecule type" value="Genomic_DNA"/>
</dbReference>
<organism evidence="1 2">
    <name type="scientific">Carpediemonas membranifera</name>
    <dbReference type="NCBI Taxonomy" id="201153"/>
    <lineage>
        <taxon>Eukaryota</taxon>
        <taxon>Metamonada</taxon>
        <taxon>Carpediemonas-like organisms</taxon>
        <taxon>Carpediemonas</taxon>
    </lineage>
</organism>
<gene>
    <name evidence="1" type="ORF">J8273_2818</name>
</gene>
<keyword evidence="2" id="KW-1185">Reference proteome</keyword>
<accession>A0A8J6AW31</accession>
<dbReference type="Proteomes" id="UP000717585">
    <property type="component" value="Unassembled WGS sequence"/>
</dbReference>
<comment type="caution">
    <text evidence="1">The sequence shown here is derived from an EMBL/GenBank/DDBJ whole genome shotgun (WGS) entry which is preliminary data.</text>
</comment>
<evidence type="ECO:0000313" key="1">
    <source>
        <dbReference type="EMBL" id="KAG9395623.1"/>
    </source>
</evidence>
<sequence length="156" mass="17364">MKEYPRPIRPTEIASRCVKTRRQSFAHLISRVEEARPASPARDRTAFLEAEAYACRVAAGRTNIDDTAVSEFLALAGVDGGEGERAESETEHEARGETFQTFSLGDRDKTRTAHQDGWGCLRLAESMAEYAAILANVKEYRSEISLRATFIPRTVV</sequence>
<evidence type="ECO:0000313" key="2">
    <source>
        <dbReference type="Proteomes" id="UP000717585"/>
    </source>
</evidence>
<reference evidence="1" key="1">
    <citation type="submission" date="2021-05" db="EMBL/GenBank/DDBJ databases">
        <title>A free-living protist that lacks canonical eukaryotic 1 DNA replication and segregation systems.</title>
        <authorList>
            <person name="Salas-Leiva D.E."/>
            <person name="Tromer E.C."/>
            <person name="Curtis B.A."/>
            <person name="Jerlstrom-Hultqvist J."/>
            <person name="Kolisko M."/>
            <person name="Yi Z."/>
            <person name="Salas-Leiva J.S."/>
            <person name="Gallot-Lavallee L."/>
            <person name="Kops G.J.P.L."/>
            <person name="Archibald J.M."/>
            <person name="Simpson A.G.B."/>
            <person name="Roger A.J."/>
        </authorList>
    </citation>
    <scope>NUCLEOTIDE SEQUENCE</scope>
    <source>
        <strain evidence="1">BICM</strain>
    </source>
</reference>
<dbReference type="AlphaFoldDB" id="A0A8J6AW31"/>
<protein>
    <submittedName>
        <fullName evidence="1">Uncharacterized protein</fullName>
    </submittedName>
</protein>
<name>A0A8J6AW31_9EUKA</name>